<dbReference type="Pfam" id="PF07833">
    <property type="entry name" value="Cu_amine_oxidN1"/>
    <property type="match status" value="1"/>
</dbReference>
<gene>
    <name evidence="3" type="ORF">PBAT_10375</name>
</gene>
<dbReference type="Proteomes" id="UP000077355">
    <property type="component" value="Unassembled WGS sequence"/>
</dbReference>
<dbReference type="SUPFAM" id="SSF49299">
    <property type="entry name" value="PKD domain"/>
    <property type="match status" value="1"/>
</dbReference>
<feature type="chain" id="PRO_5038422708" evidence="1">
    <location>
        <begin position="22"/>
        <end position="714"/>
    </location>
</feature>
<comment type="caution">
    <text evidence="3">The sequence shown here is derived from an EMBL/GenBank/DDBJ whole genome shotgun (WGS) entry which is preliminary data.</text>
</comment>
<name>A0A168P5Y6_9BACL</name>
<evidence type="ECO:0000259" key="2">
    <source>
        <dbReference type="Pfam" id="PF07833"/>
    </source>
</evidence>
<organism evidence="3 4">
    <name type="scientific">Paenibacillus antarcticus</name>
    <dbReference type="NCBI Taxonomy" id="253703"/>
    <lineage>
        <taxon>Bacteria</taxon>
        <taxon>Bacillati</taxon>
        <taxon>Bacillota</taxon>
        <taxon>Bacilli</taxon>
        <taxon>Bacillales</taxon>
        <taxon>Paenibacillaceae</taxon>
        <taxon>Paenibacillus</taxon>
    </lineage>
</organism>
<dbReference type="InterPro" id="IPR012854">
    <property type="entry name" value="Cu_amine_oxidase-like_N"/>
</dbReference>
<accession>A0A168P5Y6</accession>
<dbReference type="GO" id="GO:0000428">
    <property type="term" value="C:DNA-directed RNA polymerase complex"/>
    <property type="evidence" value="ECO:0007669"/>
    <property type="project" value="UniProtKB-KW"/>
</dbReference>
<proteinExistence type="predicted"/>
<dbReference type="InterPro" id="IPR035986">
    <property type="entry name" value="PKD_dom_sf"/>
</dbReference>
<dbReference type="RefSeq" id="WP_068649230.1">
    <property type="nucleotide sequence ID" value="NZ_CP043611.1"/>
</dbReference>
<sequence length="714" mass="78384">MNFKKITILAILAVFSLSQTALLNTASADNSVEVEQTTVVEQNVVVEQNEVVEQNTVVTEDVYGGGESGTDITSPLDINGVETTSANPSDLILMMNSDKMYQNGKLYTSSQPMMVKQGVSYVAVRSMVDRVGLKLTYDGKTKETIIISGSNELRFKLNSKIYTVNGVAKEMKGAAYQQKNIFMVPLTSITQALNISYTVDAVQKRVILSLSTKPVALFTIQQKEVVAGETTVTYQSKAYSPKGLPIVEERWEGNQEIFQEVGPHTVTYSVLDSNGDWSDPYSITIQVKAPNLPPVAIFTTDKTEYKMGELVTITEQSTDDENDIVRREWVNKKFAFFKPGPVTIQLKVTDGHGAVGVVEKTINITDELLYNETDFNKLFTPIGSQYKFDGSVVPTMPQVPYTATSEPVTLIRSNSPETVYSEGVVYRETTSGASRFMIHHVNAVGKDVKMYVIATNKNLEPTTIKIQDSGFAGPNMYATLVGKLSAQRYFQSMQNSSAKQDIALAPGESKIIFNELNELKMRPMQVISLLADTYSESPVEYKVIMIDANKDVLTSLPYLQELARDGVHNRGTYPEATRLIEYNELIGTTSQRISLGDNKGDPNLVGLDGMTGLTESNLGNFGVMYKISMNRVAANTLITFNPRGGEYSGMVLINGEIVSVPEGNGAAGSLASPDDTSVLYRTGSFEQKVEIWFTAAPGSNLPVNFIFSPLPEHK</sequence>
<keyword evidence="3" id="KW-0804">Transcription</keyword>
<dbReference type="InterPro" id="IPR036582">
    <property type="entry name" value="Mao_N_sf"/>
</dbReference>
<evidence type="ECO:0000313" key="3">
    <source>
        <dbReference type="EMBL" id="OAB46421.1"/>
    </source>
</evidence>
<keyword evidence="1" id="KW-0732">Signal</keyword>
<dbReference type="AlphaFoldDB" id="A0A168P5Y6"/>
<protein>
    <submittedName>
        <fullName evidence="3">DNA-directed RNA polymerase subunit beta</fullName>
    </submittedName>
</protein>
<reference evidence="3 4" key="1">
    <citation type="submission" date="2016-03" db="EMBL/GenBank/DDBJ databases">
        <title>Draft genome sequence of Paenibacillus antarcticus CECT 5836.</title>
        <authorList>
            <person name="Shin S.-K."/>
            <person name="Yi H."/>
        </authorList>
    </citation>
    <scope>NUCLEOTIDE SEQUENCE [LARGE SCALE GENOMIC DNA]</scope>
    <source>
        <strain evidence="3 4">CECT 5836</strain>
    </source>
</reference>
<evidence type="ECO:0000256" key="1">
    <source>
        <dbReference type="SAM" id="SignalP"/>
    </source>
</evidence>
<dbReference type="InterPro" id="IPR013783">
    <property type="entry name" value="Ig-like_fold"/>
</dbReference>
<dbReference type="Gene3D" id="2.60.40.10">
    <property type="entry name" value="Immunoglobulins"/>
    <property type="match status" value="1"/>
</dbReference>
<keyword evidence="3" id="KW-0240">DNA-directed RNA polymerase</keyword>
<dbReference type="SUPFAM" id="SSF55383">
    <property type="entry name" value="Copper amine oxidase, domain N"/>
    <property type="match status" value="1"/>
</dbReference>
<feature type="signal peptide" evidence="1">
    <location>
        <begin position="1"/>
        <end position="21"/>
    </location>
</feature>
<dbReference type="OrthoDB" id="25008at2"/>
<dbReference type="EMBL" id="LVJI01000015">
    <property type="protein sequence ID" value="OAB46421.1"/>
    <property type="molecule type" value="Genomic_DNA"/>
</dbReference>
<feature type="domain" description="Copper amine oxidase-like N-terminal" evidence="2">
    <location>
        <begin position="103"/>
        <end position="207"/>
    </location>
</feature>
<dbReference type="Gene3D" id="3.30.457.10">
    <property type="entry name" value="Copper amine oxidase-like, N-terminal domain"/>
    <property type="match status" value="1"/>
</dbReference>
<evidence type="ECO:0000313" key="4">
    <source>
        <dbReference type="Proteomes" id="UP000077355"/>
    </source>
</evidence>
<keyword evidence="4" id="KW-1185">Reference proteome</keyword>